<dbReference type="InterPro" id="IPR051906">
    <property type="entry name" value="TolC-like"/>
</dbReference>
<name>A0A347TIW1_9BACT</name>
<reference evidence="6 9" key="3">
    <citation type="submission" date="2018-08" db="EMBL/GenBank/DDBJ databases">
        <title>Complete genome of the Arcobacter marinus type strain JCM 15502.</title>
        <authorList>
            <person name="Miller W.G."/>
            <person name="Yee E."/>
            <person name="Huynh S."/>
            <person name="Parker C.T."/>
        </authorList>
    </citation>
    <scope>NUCLEOTIDE SEQUENCE [LARGE SCALE GENOMIC DNA]</scope>
    <source>
        <strain evidence="6 9">JCM 15502</strain>
    </source>
</reference>
<keyword evidence="2" id="KW-1134">Transmembrane beta strand</keyword>
<comment type="subcellular location">
    <subcellularLocation>
        <location evidence="1">Cell outer membrane</location>
    </subcellularLocation>
</comment>
<evidence type="ECO:0000256" key="5">
    <source>
        <dbReference type="ARBA" id="ARBA00023237"/>
    </source>
</evidence>
<reference evidence="8" key="1">
    <citation type="submission" date="2017-09" db="EMBL/GenBank/DDBJ databases">
        <title>Arcobacter canalis sp. nov., a new species isolated from a water canal contaminated with urban sewage.</title>
        <authorList>
            <person name="Perez-Cataluna A."/>
            <person name="Salas-Masso N."/>
            <person name="Figueras M.J."/>
        </authorList>
    </citation>
    <scope>NUCLEOTIDE SEQUENCE [LARGE SCALE GENOMIC DNA]</scope>
    <source>
        <strain evidence="8">CECT 7727</strain>
    </source>
</reference>
<evidence type="ECO:0000256" key="1">
    <source>
        <dbReference type="ARBA" id="ARBA00004442"/>
    </source>
</evidence>
<dbReference type="PANTHER" id="PTHR30026:SF20">
    <property type="entry name" value="OUTER MEMBRANE PROTEIN TOLC"/>
    <property type="match status" value="1"/>
</dbReference>
<evidence type="ECO:0000256" key="3">
    <source>
        <dbReference type="ARBA" id="ARBA00022692"/>
    </source>
</evidence>
<dbReference type="AlphaFoldDB" id="A0A347TIW1"/>
<keyword evidence="8" id="KW-1185">Reference proteome</keyword>
<evidence type="ECO:0000313" key="7">
    <source>
        <dbReference type="EMBL" id="PHO14193.1"/>
    </source>
</evidence>
<evidence type="ECO:0000313" key="6">
    <source>
        <dbReference type="EMBL" id="AXX86539.1"/>
    </source>
</evidence>
<dbReference type="KEGG" id="amar:AMRN_0786"/>
<evidence type="ECO:0000256" key="2">
    <source>
        <dbReference type="ARBA" id="ARBA00022452"/>
    </source>
</evidence>
<sequence length="443" mass="52339">MKIKFIFFFFIFTLFSKLFAQSIENRIDLKSLFLLSLHGEKEKSIKNNNLIVNNNKFFIDNQRLVNGLYSQSNYNSLTVLIQLLYTNNHILKNKKSKYLLNSALYAKHEGLNEATLYEIAKLYFKVLNLKKQLQLNMKREKLLRQTLEYAKEREKIGINISDDLKSLYLQLRNVSVDRIKIYEEKTKLKQMLKVLVKKELDNFNLKDYDLKSDEFLVKNESMIFYVNTKEKLNRVSNKLASKYIDENIQITVMQSLLNSKKDKAKEDEYTQELLKKSKTVDEVINEHKNSNTNKPWNKEDFDKIIKEKLPLYINAKVTLKNNQNKKEVKNLNLTIKNQKSKIHNTISKNLHYLISNYKTINNSKISNKNAQRNYILNKKMYRKGDISLDVLLNAQKNMIISLLNGYNARYEYLQDIVAILYNTGKIKSFAYDGIKQEFENSIF</sequence>
<keyword evidence="5" id="KW-0998">Cell outer membrane</keyword>
<accession>A0A347TIW1</accession>
<dbReference type="SUPFAM" id="SSF56954">
    <property type="entry name" value="Outer membrane efflux proteins (OEP)"/>
    <property type="match status" value="2"/>
</dbReference>
<evidence type="ECO:0000313" key="9">
    <source>
        <dbReference type="Proteomes" id="UP000264693"/>
    </source>
</evidence>
<dbReference type="RefSeq" id="WP_099312512.1">
    <property type="nucleotide sequence ID" value="NZ_CP032101.1"/>
</dbReference>
<dbReference type="GO" id="GO:1990281">
    <property type="term" value="C:efflux pump complex"/>
    <property type="evidence" value="ECO:0007669"/>
    <property type="project" value="TreeGrafter"/>
</dbReference>
<dbReference type="GO" id="GO:0009279">
    <property type="term" value="C:cell outer membrane"/>
    <property type="evidence" value="ECO:0007669"/>
    <property type="project" value="UniProtKB-SubCell"/>
</dbReference>
<dbReference type="GO" id="GO:0015288">
    <property type="term" value="F:porin activity"/>
    <property type="evidence" value="ECO:0007669"/>
    <property type="project" value="TreeGrafter"/>
</dbReference>
<dbReference type="Proteomes" id="UP000264693">
    <property type="component" value="Chromosome"/>
</dbReference>
<dbReference type="PANTHER" id="PTHR30026">
    <property type="entry name" value="OUTER MEMBRANE PROTEIN TOLC"/>
    <property type="match status" value="1"/>
</dbReference>
<keyword evidence="3" id="KW-0812">Transmembrane</keyword>
<protein>
    <submittedName>
        <fullName evidence="6">RND family efflux system, outer membrane channel protein, TolC family</fullName>
    </submittedName>
</protein>
<organism evidence="6 9">
    <name type="scientific">Malaciobacter marinus</name>
    <dbReference type="NCBI Taxonomy" id="505249"/>
    <lineage>
        <taxon>Bacteria</taxon>
        <taxon>Pseudomonadati</taxon>
        <taxon>Campylobacterota</taxon>
        <taxon>Epsilonproteobacteria</taxon>
        <taxon>Campylobacterales</taxon>
        <taxon>Arcobacteraceae</taxon>
        <taxon>Malaciobacter</taxon>
    </lineage>
</organism>
<evidence type="ECO:0000256" key="4">
    <source>
        <dbReference type="ARBA" id="ARBA00023136"/>
    </source>
</evidence>
<dbReference type="EMBL" id="CP032101">
    <property type="protein sequence ID" value="AXX86539.1"/>
    <property type="molecule type" value="Genomic_DNA"/>
</dbReference>
<keyword evidence="4" id="KW-0472">Membrane</keyword>
<dbReference type="Gene3D" id="1.20.1600.10">
    <property type="entry name" value="Outer membrane efflux proteins (OEP)"/>
    <property type="match status" value="2"/>
</dbReference>
<gene>
    <name evidence="6" type="ORF">AMRN_0786</name>
    <name evidence="7" type="ORF">CPH92_13095</name>
</gene>
<reference evidence="7" key="2">
    <citation type="submission" date="2017-09" db="EMBL/GenBank/DDBJ databases">
        <authorList>
            <person name="Perez-Cataluna A."/>
            <person name="Figueras M.J."/>
            <person name="Salas-Masso N."/>
        </authorList>
    </citation>
    <scope>NUCLEOTIDE SEQUENCE</scope>
    <source>
        <strain evidence="7">CECT 7727</strain>
    </source>
</reference>
<proteinExistence type="predicted"/>
<dbReference type="Proteomes" id="UP000224740">
    <property type="component" value="Unassembled WGS sequence"/>
</dbReference>
<dbReference type="EMBL" id="NXAO01000068">
    <property type="protein sequence ID" value="PHO14193.1"/>
    <property type="molecule type" value="Genomic_DNA"/>
</dbReference>
<evidence type="ECO:0000313" key="8">
    <source>
        <dbReference type="Proteomes" id="UP000224740"/>
    </source>
</evidence>
<dbReference type="GO" id="GO:0015562">
    <property type="term" value="F:efflux transmembrane transporter activity"/>
    <property type="evidence" value="ECO:0007669"/>
    <property type="project" value="InterPro"/>
</dbReference>